<keyword evidence="1" id="KW-0732">Signal</keyword>
<feature type="chain" id="PRO_5045945694" evidence="1">
    <location>
        <begin position="23"/>
        <end position="275"/>
    </location>
</feature>
<name>A0ABP9CA91_9SPHI</name>
<keyword evidence="3" id="KW-1185">Reference proteome</keyword>
<feature type="signal peptide" evidence="1">
    <location>
        <begin position="1"/>
        <end position="22"/>
    </location>
</feature>
<reference evidence="3" key="1">
    <citation type="journal article" date="2019" name="Int. J. Syst. Evol. Microbiol.">
        <title>The Global Catalogue of Microorganisms (GCM) 10K type strain sequencing project: providing services to taxonomists for standard genome sequencing and annotation.</title>
        <authorList>
            <consortium name="The Broad Institute Genomics Platform"/>
            <consortium name="The Broad Institute Genome Sequencing Center for Infectious Disease"/>
            <person name="Wu L."/>
            <person name="Ma J."/>
        </authorList>
    </citation>
    <scope>NUCLEOTIDE SEQUENCE [LARGE SCALE GENOMIC DNA]</scope>
    <source>
        <strain evidence="3">JCM 18200</strain>
    </source>
</reference>
<evidence type="ECO:0000256" key="1">
    <source>
        <dbReference type="SAM" id="SignalP"/>
    </source>
</evidence>
<dbReference type="InterPro" id="IPR007788">
    <property type="entry name" value="QCT"/>
</dbReference>
<proteinExistence type="predicted"/>
<dbReference type="EMBL" id="BAABIQ010000044">
    <property type="protein sequence ID" value="GAA4807024.1"/>
    <property type="molecule type" value="Genomic_DNA"/>
</dbReference>
<dbReference type="Pfam" id="PF05096">
    <property type="entry name" value="Glu_cyclase_2"/>
    <property type="match status" value="1"/>
</dbReference>
<dbReference type="PANTHER" id="PTHR31270:SF1">
    <property type="entry name" value="GLUTAMINYL-PEPTIDE CYCLOTRANSFERASE"/>
    <property type="match status" value="1"/>
</dbReference>
<sequence>MKRTICILGWAVLVLVACNNNQQNNETTSEDNNSDTSTAIPAPATVIFNVADTIHHDKDAFTEGFEFHEGKLIESTGEYGKSSIRIYHPKSGSTEKLIPIKDPKIFGEGITFFQGKMYQLTYREHQVLVYDEQNLNQPIQRLTWPKEGWGMTNDGTNLLVSDGTSTLYYVKPDDFSVVKTLTVNSTEGAVDQLNELEFIDGYIYANRWHEDAIYKIDPNTGYVVGKMHFEGMLEHYLPQLIHGEEDVLNGIAYDQQEKMLYLTGKNWPITFKVTF</sequence>
<comment type="caution">
    <text evidence="2">The sequence shown here is derived from an EMBL/GenBank/DDBJ whole genome shotgun (WGS) entry which is preliminary data.</text>
</comment>
<evidence type="ECO:0000313" key="3">
    <source>
        <dbReference type="Proteomes" id="UP001501411"/>
    </source>
</evidence>
<dbReference type="InterPro" id="IPR011044">
    <property type="entry name" value="Quino_amine_DH_bsu"/>
</dbReference>
<accession>A0ABP9CA91</accession>
<dbReference type="PROSITE" id="PS51257">
    <property type="entry name" value="PROKAR_LIPOPROTEIN"/>
    <property type="match status" value="1"/>
</dbReference>
<organism evidence="2 3">
    <name type="scientific">Olivibacter ginsenosidimutans</name>
    <dbReference type="NCBI Taxonomy" id="1176537"/>
    <lineage>
        <taxon>Bacteria</taxon>
        <taxon>Pseudomonadati</taxon>
        <taxon>Bacteroidota</taxon>
        <taxon>Sphingobacteriia</taxon>
        <taxon>Sphingobacteriales</taxon>
        <taxon>Sphingobacteriaceae</taxon>
        <taxon>Olivibacter</taxon>
    </lineage>
</organism>
<dbReference type="SUPFAM" id="SSF50969">
    <property type="entry name" value="YVTN repeat-like/Quinoprotein amine dehydrogenase"/>
    <property type="match status" value="1"/>
</dbReference>
<gene>
    <name evidence="2" type="ORF">GCM10023231_40270</name>
</gene>
<dbReference type="RefSeq" id="WP_345234918.1">
    <property type="nucleotide sequence ID" value="NZ_BAABIQ010000044.1"/>
</dbReference>
<protein>
    <submittedName>
        <fullName evidence="2">Glutaminyl-peptide cyclotransferase</fullName>
    </submittedName>
</protein>
<evidence type="ECO:0000313" key="2">
    <source>
        <dbReference type="EMBL" id="GAA4807024.1"/>
    </source>
</evidence>
<dbReference type="Proteomes" id="UP001501411">
    <property type="component" value="Unassembled WGS sequence"/>
</dbReference>
<dbReference type="PANTHER" id="PTHR31270">
    <property type="entry name" value="GLUTAMINYL-PEPTIDE CYCLOTRANSFERASE"/>
    <property type="match status" value="1"/>
</dbReference>